<keyword evidence="2" id="KW-1185">Reference proteome</keyword>
<organism evidence="1 2">
    <name type="scientific">Galerina marginata (strain CBS 339.88)</name>
    <dbReference type="NCBI Taxonomy" id="685588"/>
    <lineage>
        <taxon>Eukaryota</taxon>
        <taxon>Fungi</taxon>
        <taxon>Dikarya</taxon>
        <taxon>Basidiomycota</taxon>
        <taxon>Agaricomycotina</taxon>
        <taxon>Agaricomycetes</taxon>
        <taxon>Agaricomycetidae</taxon>
        <taxon>Agaricales</taxon>
        <taxon>Agaricineae</taxon>
        <taxon>Strophariaceae</taxon>
        <taxon>Galerina</taxon>
    </lineage>
</organism>
<gene>
    <name evidence="1" type="ORF">GALMADRAFT_232042</name>
</gene>
<proteinExistence type="predicted"/>
<evidence type="ECO:0000313" key="1">
    <source>
        <dbReference type="EMBL" id="KDR67347.1"/>
    </source>
</evidence>
<dbReference type="Proteomes" id="UP000027222">
    <property type="component" value="Unassembled WGS sequence"/>
</dbReference>
<sequence length="137" mass="14942">MLNVPAGHRPSVSSRFSLIAYDAQTWTSILSVRQGKQKGSVRLGAVNGLLLRLRVPALMSLPPWMVGAATVFRSTVWQRLSPLEWTSRPRLTIYLQDHSSTSSSTEHTNNNPAPDVHASFAVAVDAGAQQDDICGLF</sequence>
<dbReference type="EMBL" id="KL142415">
    <property type="protein sequence ID" value="KDR67347.1"/>
    <property type="molecule type" value="Genomic_DNA"/>
</dbReference>
<accession>A0A067SBL8</accession>
<evidence type="ECO:0000313" key="2">
    <source>
        <dbReference type="Proteomes" id="UP000027222"/>
    </source>
</evidence>
<reference evidence="2" key="1">
    <citation type="journal article" date="2014" name="Proc. Natl. Acad. Sci. U.S.A.">
        <title>Extensive sampling of basidiomycete genomes demonstrates inadequacy of the white-rot/brown-rot paradigm for wood decay fungi.</title>
        <authorList>
            <person name="Riley R."/>
            <person name="Salamov A.A."/>
            <person name="Brown D.W."/>
            <person name="Nagy L.G."/>
            <person name="Floudas D."/>
            <person name="Held B.W."/>
            <person name="Levasseur A."/>
            <person name="Lombard V."/>
            <person name="Morin E."/>
            <person name="Otillar R."/>
            <person name="Lindquist E.A."/>
            <person name="Sun H."/>
            <person name="LaButti K.M."/>
            <person name="Schmutz J."/>
            <person name="Jabbour D."/>
            <person name="Luo H."/>
            <person name="Baker S.E."/>
            <person name="Pisabarro A.G."/>
            <person name="Walton J.D."/>
            <person name="Blanchette R.A."/>
            <person name="Henrissat B."/>
            <person name="Martin F."/>
            <person name="Cullen D."/>
            <person name="Hibbett D.S."/>
            <person name="Grigoriev I.V."/>
        </authorList>
    </citation>
    <scope>NUCLEOTIDE SEQUENCE [LARGE SCALE GENOMIC DNA]</scope>
    <source>
        <strain evidence="2">CBS 339.88</strain>
    </source>
</reference>
<dbReference type="AlphaFoldDB" id="A0A067SBL8"/>
<dbReference type="HOGENOM" id="CLU_154729_0_0_1"/>
<protein>
    <submittedName>
        <fullName evidence="1">Uncharacterized protein</fullName>
    </submittedName>
</protein>
<name>A0A067SBL8_GALM3</name>